<evidence type="ECO:0000313" key="3">
    <source>
        <dbReference type="Proteomes" id="UP000649617"/>
    </source>
</evidence>
<feature type="transmembrane region" description="Helical" evidence="1">
    <location>
        <begin position="519"/>
        <end position="540"/>
    </location>
</feature>
<reference evidence="2" key="1">
    <citation type="submission" date="2021-02" db="EMBL/GenBank/DDBJ databases">
        <authorList>
            <person name="Dougan E. K."/>
            <person name="Rhodes N."/>
            <person name="Thang M."/>
            <person name="Chan C."/>
        </authorList>
    </citation>
    <scope>NUCLEOTIDE SEQUENCE</scope>
</reference>
<evidence type="ECO:0000256" key="1">
    <source>
        <dbReference type="SAM" id="Phobius"/>
    </source>
</evidence>
<proteinExistence type="predicted"/>
<accession>A0A812K8Q6</accession>
<sequence>MAALDRASQQSCRTMQNLFQVRKPCPESLLVHSSRPHATILPSRFGRRRVLVVTDALVGQLPDAGLRFVVGREIGRSWLHHGDVVAAWTLKHFIRKMFLLPLHVLGLRPLERPQPKKSPDEIQRHVQFRRAIDAMADMCDVYRGLRSGRWPGLADLDVDNMWGPGRRVLPQHGEDGLFAVAAVCSRLKAPGGAWALGAAVAGSVTPRLLAEIFSLPPQEERHIRRCLRLSSWGLGLWAAKARAEVFSADRLGLIAAGGDLDAALRAMVAAASSFADMATAALLGTDELVRQAQYLSSVIPPSYLSRQPSLPARVADLSSWAYSPVARSAFRWFLLMLAVCFFVVYALRHLLLGLAQRLQGEAVAPAVLTAVVTGTSLHLWRHAEDMVQTQSMLETSRGDWKHGIVCMERSILGSTLQLSLEEALGLSAALAQLAPVFLFENWGTYGPLSYRWAAVLAHVVTAAVVMACVRHKLLTSFFGAQPASKSSGPEVLEVWIGLALGNWAASSWAAATWWRVASIGLQVGLPILALACAQLVNFWLAHRSRQPHLLAFCVALGGLSMAKCCCSPHGMVQDAMNLSSSLFMTPGIYVIFCAGSAWLLFQELFNSL</sequence>
<keyword evidence="1" id="KW-0812">Transmembrane</keyword>
<keyword evidence="1" id="KW-1133">Transmembrane helix</keyword>
<comment type="caution">
    <text evidence="2">The sequence shown here is derived from an EMBL/GenBank/DDBJ whole genome shotgun (WGS) entry which is preliminary data.</text>
</comment>
<keyword evidence="1" id="KW-0472">Membrane</keyword>
<feature type="transmembrane region" description="Helical" evidence="1">
    <location>
        <begin position="329"/>
        <end position="347"/>
    </location>
</feature>
<dbReference type="OrthoDB" id="436379at2759"/>
<name>A0A812K8Q6_SYMPI</name>
<feature type="transmembrane region" description="Helical" evidence="1">
    <location>
        <begin position="450"/>
        <end position="470"/>
    </location>
</feature>
<feature type="transmembrane region" description="Helical" evidence="1">
    <location>
        <begin position="549"/>
        <end position="570"/>
    </location>
</feature>
<organism evidence="2 3">
    <name type="scientific">Symbiodinium pilosum</name>
    <name type="common">Dinoflagellate</name>
    <dbReference type="NCBI Taxonomy" id="2952"/>
    <lineage>
        <taxon>Eukaryota</taxon>
        <taxon>Sar</taxon>
        <taxon>Alveolata</taxon>
        <taxon>Dinophyceae</taxon>
        <taxon>Suessiales</taxon>
        <taxon>Symbiodiniaceae</taxon>
        <taxon>Symbiodinium</taxon>
    </lineage>
</organism>
<feature type="transmembrane region" description="Helical" evidence="1">
    <location>
        <begin position="582"/>
        <end position="601"/>
    </location>
</feature>
<gene>
    <name evidence="2" type="ORF">SPIL2461_LOCUS3012</name>
</gene>
<keyword evidence="3" id="KW-1185">Reference proteome</keyword>
<protein>
    <submittedName>
        <fullName evidence="2">Uncharacterized protein</fullName>
    </submittedName>
</protein>
<dbReference type="EMBL" id="CAJNIZ010003470">
    <property type="protein sequence ID" value="CAE7222812.1"/>
    <property type="molecule type" value="Genomic_DNA"/>
</dbReference>
<dbReference type="AlphaFoldDB" id="A0A812K8Q6"/>
<dbReference type="Proteomes" id="UP000649617">
    <property type="component" value="Unassembled WGS sequence"/>
</dbReference>
<evidence type="ECO:0000313" key="2">
    <source>
        <dbReference type="EMBL" id="CAE7222812.1"/>
    </source>
</evidence>